<organism evidence="2 3">
    <name type="scientific">Paramecium primaurelia</name>
    <dbReference type="NCBI Taxonomy" id="5886"/>
    <lineage>
        <taxon>Eukaryota</taxon>
        <taxon>Sar</taxon>
        <taxon>Alveolata</taxon>
        <taxon>Ciliophora</taxon>
        <taxon>Intramacronucleata</taxon>
        <taxon>Oligohymenophorea</taxon>
        <taxon>Peniculida</taxon>
        <taxon>Parameciidae</taxon>
        <taxon>Paramecium</taxon>
    </lineage>
</organism>
<evidence type="ECO:0000313" key="3">
    <source>
        <dbReference type="Proteomes" id="UP000688137"/>
    </source>
</evidence>
<evidence type="ECO:0000313" key="2">
    <source>
        <dbReference type="EMBL" id="CAD8096529.1"/>
    </source>
</evidence>
<name>A0A8S1NYL2_PARPR</name>
<dbReference type="AlphaFoldDB" id="A0A8S1NYL2"/>
<dbReference type="EMBL" id="CAJJDM010000104">
    <property type="protein sequence ID" value="CAD8096529.1"/>
    <property type="molecule type" value="Genomic_DNA"/>
</dbReference>
<evidence type="ECO:0000256" key="1">
    <source>
        <dbReference type="SAM" id="MobiDB-lite"/>
    </source>
</evidence>
<comment type="caution">
    <text evidence="2">The sequence shown here is derived from an EMBL/GenBank/DDBJ whole genome shotgun (WGS) entry which is preliminary data.</text>
</comment>
<accession>A0A8S1NYL2</accession>
<proteinExistence type="predicted"/>
<reference evidence="2" key="1">
    <citation type="submission" date="2021-01" db="EMBL/GenBank/DDBJ databases">
        <authorList>
            <consortium name="Genoscope - CEA"/>
            <person name="William W."/>
        </authorList>
    </citation>
    <scope>NUCLEOTIDE SEQUENCE</scope>
</reference>
<feature type="region of interest" description="Disordered" evidence="1">
    <location>
        <begin position="1"/>
        <end position="39"/>
    </location>
</feature>
<feature type="region of interest" description="Disordered" evidence="1">
    <location>
        <begin position="60"/>
        <end position="89"/>
    </location>
</feature>
<keyword evidence="3" id="KW-1185">Reference proteome</keyword>
<gene>
    <name evidence="2" type="ORF">PPRIM_AZ9-3.1.T1010138</name>
</gene>
<dbReference type="OMA" id="INHKQNS"/>
<protein>
    <submittedName>
        <fullName evidence="2">Uncharacterized protein</fullName>
    </submittedName>
</protein>
<sequence>MSGSDSELEMVPFEVAKQAETQRKRQVAEQKTQAHLKKLQQKEQIKQKIKKDKEIQLKAKQTNLFEEEPPEQSSSTQSHFTNNKIDESFQRNLNEKLSEKVIKSIKMPQIQQATTIPIEIKSKKIIKKFNEKVTIETLGREINHKQNSQQSLNFLKQHLIDKQQRVPISKIISKKI</sequence>
<dbReference type="Proteomes" id="UP000688137">
    <property type="component" value="Unassembled WGS sequence"/>
</dbReference>